<dbReference type="SMART" id="SM00220">
    <property type="entry name" value="S_TKc"/>
    <property type="match status" value="1"/>
</dbReference>
<reference evidence="2 3" key="1">
    <citation type="journal article" date="2019" name="Sci. Rep.">
        <title>Comparative genomics of chytrid fungi reveal insights into the obligate biotrophic and pathogenic lifestyle of Synchytrium endobioticum.</title>
        <authorList>
            <person name="van de Vossenberg B.T.L.H."/>
            <person name="Warris S."/>
            <person name="Nguyen H.D.T."/>
            <person name="van Gent-Pelzer M.P.E."/>
            <person name="Joly D.L."/>
            <person name="van de Geest H.C."/>
            <person name="Bonants P.J.M."/>
            <person name="Smith D.S."/>
            <person name="Levesque C.A."/>
            <person name="van der Lee T.A.J."/>
        </authorList>
    </citation>
    <scope>NUCLEOTIDE SEQUENCE [LARGE SCALE GENOMIC DNA]</scope>
    <source>
        <strain evidence="2 3">CBS 675.73</strain>
    </source>
</reference>
<dbReference type="AlphaFoldDB" id="A0A507FDH0"/>
<dbReference type="GO" id="GO:0004672">
    <property type="term" value="F:protein kinase activity"/>
    <property type="evidence" value="ECO:0007669"/>
    <property type="project" value="InterPro"/>
</dbReference>
<name>A0A507FDH0_9FUNG</name>
<dbReference type="EMBL" id="QEAP01000128">
    <property type="protein sequence ID" value="TPX74391.1"/>
    <property type="molecule type" value="Genomic_DNA"/>
</dbReference>
<dbReference type="InterPro" id="IPR000719">
    <property type="entry name" value="Prot_kinase_dom"/>
</dbReference>
<dbReference type="STRING" id="246404.A0A507FDH0"/>
<dbReference type="Pfam" id="PF00069">
    <property type="entry name" value="Pkinase"/>
    <property type="match status" value="1"/>
</dbReference>
<evidence type="ECO:0000259" key="1">
    <source>
        <dbReference type="PROSITE" id="PS50011"/>
    </source>
</evidence>
<dbReference type="OrthoDB" id="10252171at2759"/>
<comment type="caution">
    <text evidence="2">The sequence shown here is derived from an EMBL/GenBank/DDBJ whole genome shotgun (WGS) entry which is preliminary data.</text>
</comment>
<proteinExistence type="predicted"/>
<keyword evidence="3" id="KW-1185">Reference proteome</keyword>
<protein>
    <recommendedName>
        <fullName evidence="1">Protein kinase domain-containing protein</fullName>
    </recommendedName>
</protein>
<gene>
    <name evidence="2" type="ORF">CcCBS67573_g04339</name>
</gene>
<organism evidence="2 3">
    <name type="scientific">Chytriomyces confervae</name>
    <dbReference type="NCBI Taxonomy" id="246404"/>
    <lineage>
        <taxon>Eukaryota</taxon>
        <taxon>Fungi</taxon>
        <taxon>Fungi incertae sedis</taxon>
        <taxon>Chytridiomycota</taxon>
        <taxon>Chytridiomycota incertae sedis</taxon>
        <taxon>Chytridiomycetes</taxon>
        <taxon>Chytridiales</taxon>
        <taxon>Chytriomycetaceae</taxon>
        <taxon>Chytriomyces</taxon>
    </lineage>
</organism>
<evidence type="ECO:0000313" key="3">
    <source>
        <dbReference type="Proteomes" id="UP000320333"/>
    </source>
</evidence>
<evidence type="ECO:0000313" key="2">
    <source>
        <dbReference type="EMBL" id="TPX74391.1"/>
    </source>
</evidence>
<feature type="domain" description="Protein kinase" evidence="1">
    <location>
        <begin position="1"/>
        <end position="261"/>
    </location>
</feature>
<dbReference type="Proteomes" id="UP000320333">
    <property type="component" value="Unassembled WGS sequence"/>
</dbReference>
<dbReference type="GO" id="GO:0005524">
    <property type="term" value="F:ATP binding"/>
    <property type="evidence" value="ECO:0007669"/>
    <property type="project" value="InterPro"/>
</dbReference>
<accession>A0A507FDH0</accession>
<dbReference type="PANTHER" id="PTHR24347">
    <property type="entry name" value="SERINE/THREONINE-PROTEIN KINASE"/>
    <property type="match status" value="1"/>
</dbReference>
<dbReference type="InterPro" id="IPR011009">
    <property type="entry name" value="Kinase-like_dom_sf"/>
</dbReference>
<sequence>MAERFRPLCRFYDHIENIWIARDLETDNEVLLKYVYSMENPSADDTRTYQSDMEVFGLRVSSQLNPSRIINFISSYRHSESQVVLAMEKARCSLTEALVLRPKLTEHEVKSVIRCLLEALVACHSKYIVHRNVKPENMFLFSNDLDSLKLGGFGICTRDDGGSTCIGLRGSKGYIAPEQTNTKEYGRPVDIWATGVTTYQLLYECLPYPGFTAMLRMDRPELQFPVTPKISAEGIGFIRLLLTVNPKNRPTASEALKHAWFNSTTPEIPDETPAANSHDAAQIIIPALASNRIPVQISRQTLIAAINGAIEALSVAPTPPVGEARGRFEDVIPMTGPSRKIQWEHSVDTGFTSDRGTDVASSPARVEVKFERDSSNACTLSTSSNPVTNEDHENEGLHCEVPTIASNSLSNVEDESGPNEMAAITRSQTKIPTRTFSLLENQKLLSKDEDAMDVLARDPFIVANNNQNSFPVVQHYAKERSDEQSLAEGDVIVLTKVFRDGWAEGVNMHSAMLTQDLFNKFLQLEKVLASQLKSRQERSFLPDPEVPLATQITSKKDVLLSLIPTNFHLLFTNTTELVFVDMENNG</sequence>
<dbReference type="PROSITE" id="PS50011">
    <property type="entry name" value="PROTEIN_KINASE_DOM"/>
    <property type="match status" value="1"/>
</dbReference>
<dbReference type="Gene3D" id="1.10.510.10">
    <property type="entry name" value="Transferase(Phosphotransferase) domain 1"/>
    <property type="match status" value="1"/>
</dbReference>
<dbReference type="SUPFAM" id="SSF56112">
    <property type="entry name" value="Protein kinase-like (PK-like)"/>
    <property type="match status" value="1"/>
</dbReference>